<evidence type="ECO:0000313" key="1">
    <source>
        <dbReference type="EMBL" id="NBH61363.1"/>
    </source>
</evidence>
<evidence type="ECO:0000313" key="2">
    <source>
        <dbReference type="Proteomes" id="UP000446866"/>
    </source>
</evidence>
<gene>
    <name evidence="1" type="primary">vanW</name>
    <name evidence="1" type="ORF">D0435_06825</name>
</gene>
<comment type="caution">
    <text evidence="1">The sequence shown here is derived from an EMBL/GenBank/DDBJ whole genome shotgun (WGS) entry which is preliminary data.</text>
</comment>
<keyword evidence="2" id="KW-1185">Reference proteome</keyword>
<dbReference type="InterPro" id="IPR007391">
    <property type="entry name" value="Vancomycin_resist_VanW"/>
</dbReference>
<dbReference type="Pfam" id="PF04294">
    <property type="entry name" value="VanW"/>
    <property type="match status" value="1"/>
</dbReference>
<dbReference type="Proteomes" id="UP000446866">
    <property type="component" value="Unassembled WGS sequence"/>
</dbReference>
<sequence>MSFYEEVTMARKRLTEAFPWLLPLRQYQRKLFFYTGMRLSRNIYTRTQQKKQLPYEIFKSRAMMINTRSGYDIQYQYNKVHNLKLAAAKVDGIVIKPGECFSLCYAIKDADKDEPYLEGLSLSNGKTTGEYGGGLCQLSNLLYWVFLHTPLTVTERHGHGTESIPPADPNELAGIDATIAEGWLDLKVKNDTCHAFQISVTFEGDDIIGAVRSESEKCYDYKVYNTSCDYIRKGGVLYQEADVARKKRSCFTGCESEEILYHNHCVIGYPLPQHIEIKEGV</sequence>
<accession>A0A845QKS8</accession>
<reference evidence="1 2" key="1">
    <citation type="submission" date="2018-08" db="EMBL/GenBank/DDBJ databases">
        <title>Murine metabolic-syndrome-specific gut microbial biobank.</title>
        <authorList>
            <person name="Liu C."/>
        </authorList>
    </citation>
    <scope>NUCLEOTIDE SEQUENCE [LARGE SCALE GENOMIC DNA]</scope>
    <source>
        <strain evidence="1 2">28</strain>
    </source>
</reference>
<organism evidence="1 2">
    <name type="scientific">Anaerotruncus colihominis</name>
    <dbReference type="NCBI Taxonomy" id="169435"/>
    <lineage>
        <taxon>Bacteria</taxon>
        <taxon>Bacillati</taxon>
        <taxon>Bacillota</taxon>
        <taxon>Clostridia</taxon>
        <taxon>Eubacteriales</taxon>
        <taxon>Oscillospiraceae</taxon>
        <taxon>Anaerotruncus</taxon>
    </lineage>
</organism>
<name>A0A845QKS8_9FIRM</name>
<dbReference type="EMBL" id="QXWK01000011">
    <property type="protein sequence ID" value="NBH61363.1"/>
    <property type="molecule type" value="Genomic_DNA"/>
</dbReference>
<dbReference type="PANTHER" id="PTHR35788:SF1">
    <property type="entry name" value="EXPORTED PROTEIN"/>
    <property type="match status" value="1"/>
</dbReference>
<dbReference type="AlphaFoldDB" id="A0A845QKS8"/>
<dbReference type="NCBIfam" id="NF033128">
    <property type="entry name" value="vanW-gen"/>
    <property type="match status" value="1"/>
</dbReference>
<protein>
    <submittedName>
        <fullName evidence="1">Glycopeptide resistance accessory protein VanW</fullName>
    </submittedName>
</protein>
<dbReference type="InterPro" id="IPR052913">
    <property type="entry name" value="Glycopeptide_resist_protein"/>
</dbReference>
<proteinExistence type="predicted"/>
<dbReference type="PANTHER" id="PTHR35788">
    <property type="entry name" value="EXPORTED PROTEIN-RELATED"/>
    <property type="match status" value="1"/>
</dbReference>